<dbReference type="AlphaFoldDB" id="F2N8H5"/>
<dbReference type="Pfam" id="PF01933">
    <property type="entry name" value="CofD"/>
    <property type="match status" value="1"/>
</dbReference>
<accession>F2N8H5</accession>
<dbReference type="InterPro" id="IPR002882">
    <property type="entry name" value="CofD"/>
</dbReference>
<evidence type="ECO:0000256" key="1">
    <source>
        <dbReference type="ARBA" id="ARBA00022490"/>
    </source>
</evidence>
<dbReference type="Gene3D" id="3.40.50.10680">
    <property type="entry name" value="CofD-like domains"/>
    <property type="match status" value="1"/>
</dbReference>
<evidence type="ECO:0000313" key="4">
    <source>
        <dbReference type="Proteomes" id="UP000006851"/>
    </source>
</evidence>
<dbReference type="InterPro" id="IPR038136">
    <property type="entry name" value="CofD-like_dom_sf"/>
</dbReference>
<dbReference type="GO" id="GO:0043743">
    <property type="term" value="F:LPPG:FO 2-phospho-L-lactate transferase activity"/>
    <property type="evidence" value="ECO:0007669"/>
    <property type="project" value="InterPro"/>
</dbReference>
<dbReference type="KEGG" id="cgo:Corgl_1257"/>
<dbReference type="GO" id="GO:0005737">
    <property type="term" value="C:cytoplasm"/>
    <property type="evidence" value="ECO:0007669"/>
    <property type="project" value="UniProtKB-SubCell"/>
</dbReference>
<comment type="similarity">
    <text evidence="2">Belongs to the gluconeogenesis factor family.</text>
</comment>
<evidence type="ECO:0000313" key="3">
    <source>
        <dbReference type="EMBL" id="AEB07358.1"/>
    </source>
</evidence>
<dbReference type="SUPFAM" id="SSF142338">
    <property type="entry name" value="CofD-like"/>
    <property type="match status" value="1"/>
</dbReference>
<comment type="function">
    <text evidence="2">Required for morphogenesis under gluconeogenic growth conditions.</text>
</comment>
<protein>
    <recommendedName>
        <fullName evidence="2">Putative gluconeogenesis factor</fullName>
    </recommendedName>
</protein>
<comment type="subcellular location">
    <subcellularLocation>
        <location evidence="2">Cytoplasm</location>
    </subcellularLocation>
</comment>
<dbReference type="NCBIfam" id="TIGR01826">
    <property type="entry name" value="CofD_related"/>
    <property type="match status" value="1"/>
</dbReference>
<dbReference type="GO" id="GO:0008360">
    <property type="term" value="P:regulation of cell shape"/>
    <property type="evidence" value="ECO:0007669"/>
    <property type="project" value="UniProtKB-UniRule"/>
</dbReference>
<name>F2N8H5_CORGP</name>
<dbReference type="OrthoDB" id="9783842at2"/>
<dbReference type="HOGENOM" id="CLU_044041_0_1_11"/>
<reference evidence="4" key="1">
    <citation type="journal article" date="2013" name="Stand. Genomic Sci.">
        <title>Complete genome sequence of Coriobacterium glomerans type strain (PW2(T)) from the midgut of Pyrrhocoris apterus L. (red soldier bug).</title>
        <authorList>
            <person name="Stackebrandt E."/>
            <person name="Zeytun A."/>
            <person name="Lapidus A."/>
            <person name="Nolan M."/>
            <person name="Lucas S."/>
            <person name="Hammon N."/>
            <person name="Deshpande S."/>
            <person name="Cheng J.F."/>
            <person name="Tapia R."/>
            <person name="Goodwin L.A."/>
            <person name="Pitluck S."/>
            <person name="Liolios K."/>
            <person name="Pagani I."/>
            <person name="Ivanova N."/>
            <person name="Mavromatis K."/>
            <person name="Mikhailova N."/>
            <person name="Huntemann M."/>
            <person name="Pati A."/>
            <person name="Chen A."/>
            <person name="Palaniappan K."/>
            <person name="Chang Y.J."/>
            <person name="Land M."/>
            <person name="Hauser L."/>
            <person name="Rohde M."/>
            <person name="Pukall R."/>
            <person name="Goker M."/>
            <person name="Detter J.C."/>
            <person name="Woyke T."/>
            <person name="Bristow J."/>
            <person name="Eisen J.A."/>
            <person name="Markowitz V."/>
            <person name="Hugenholtz P."/>
            <person name="Kyrpides N.C."/>
            <person name="Klenk H.P."/>
        </authorList>
    </citation>
    <scope>NUCLEOTIDE SEQUENCE</scope>
    <source>
        <strain evidence="4">ATCC 49209 / DSM 20642 / JCM 10262 / PW2</strain>
    </source>
</reference>
<dbReference type="PANTHER" id="PTHR30135">
    <property type="entry name" value="UNCHARACTERIZED PROTEIN YVCK-RELATED"/>
    <property type="match status" value="1"/>
</dbReference>
<dbReference type="RefSeq" id="WP_013709101.1">
    <property type="nucleotide sequence ID" value="NC_015389.1"/>
</dbReference>
<dbReference type="eggNOG" id="COG0391">
    <property type="taxonomic scope" value="Bacteria"/>
</dbReference>
<sequence>MSSRAALPSDPAARPLRVVSIGGGTGQPNLICALRALPCAIEAIVAMADDGRSTGILRERSGVLPPGDVRKCLSALASDPGAPLARAFAHRFGYLDNHALGNLVLAALCEEGATFTEAVCACEQLLDCVGRVHPSTTDDVHLIGRTVDGRVVRGQAALSHGSCALETVWLDSKARAHAPAVAAIMAADLVVLGPGSLFTSIIPNLLVDGIATALRATPAMKAFICPKVDMQGETWGMDGDECLAALERHGMAGAIDIAVFHRSADAAGSATRTFRALVGRLAEPIASPSDAANLDGGPSRTSVPARHDAFPFRDVALTGDAERRVRARVPWVAVRDFSCARSRSIHDPSALGACILEVMNRCRSRRR</sequence>
<proteinExistence type="inferred from homology"/>
<dbReference type="EMBL" id="CP002628">
    <property type="protein sequence ID" value="AEB07358.1"/>
    <property type="molecule type" value="Genomic_DNA"/>
</dbReference>
<evidence type="ECO:0000256" key="2">
    <source>
        <dbReference type="HAMAP-Rule" id="MF_00973"/>
    </source>
</evidence>
<dbReference type="HAMAP" id="MF_00973">
    <property type="entry name" value="Gluconeogen_factor"/>
    <property type="match status" value="1"/>
</dbReference>
<keyword evidence="4" id="KW-1185">Reference proteome</keyword>
<dbReference type="STRING" id="700015.Corgl_1257"/>
<keyword evidence="1 2" id="KW-0963">Cytoplasm</keyword>
<organism evidence="3 4">
    <name type="scientific">Coriobacterium glomerans (strain ATCC 49209 / DSM 20642 / JCM 10262 / PW2)</name>
    <dbReference type="NCBI Taxonomy" id="700015"/>
    <lineage>
        <taxon>Bacteria</taxon>
        <taxon>Bacillati</taxon>
        <taxon>Actinomycetota</taxon>
        <taxon>Coriobacteriia</taxon>
        <taxon>Coriobacteriales</taxon>
        <taxon>Coriobacteriaceae</taxon>
        <taxon>Coriobacterium</taxon>
    </lineage>
</organism>
<dbReference type="InterPro" id="IPR010119">
    <property type="entry name" value="Gluconeogen_factor"/>
</dbReference>
<dbReference type="Proteomes" id="UP000006851">
    <property type="component" value="Chromosome"/>
</dbReference>
<gene>
    <name evidence="3" type="ordered locus">Corgl_1257</name>
</gene>
<dbReference type="CDD" id="cd07187">
    <property type="entry name" value="YvcK_like"/>
    <property type="match status" value="1"/>
</dbReference>
<dbReference type="PANTHER" id="PTHR30135:SF3">
    <property type="entry name" value="GLUCONEOGENESIS FACTOR-RELATED"/>
    <property type="match status" value="1"/>
</dbReference>